<dbReference type="PROSITE" id="PS51112">
    <property type="entry name" value="AMMECR1"/>
    <property type="match status" value="1"/>
</dbReference>
<accession>A0A5B9M7M5</accession>
<keyword evidence="5" id="KW-0408">Iron</keyword>
<dbReference type="AlphaFoldDB" id="A0A5B9M7M5"/>
<feature type="domain" description="Radical SAM core" evidence="9">
    <location>
        <begin position="68"/>
        <end position="283"/>
    </location>
</feature>
<dbReference type="NCBIfam" id="TIGR04337">
    <property type="entry name" value="AmmeMemoSam_rS"/>
    <property type="match status" value="1"/>
</dbReference>
<dbReference type="GO" id="GO:0051539">
    <property type="term" value="F:4 iron, 4 sulfur cluster binding"/>
    <property type="evidence" value="ECO:0007669"/>
    <property type="project" value="UniProtKB-KW"/>
</dbReference>
<reference evidence="10 11" key="1">
    <citation type="submission" date="2019-02" db="EMBL/GenBank/DDBJ databases">
        <title>Planctomycetal bacteria perform biofilm scaping via a novel small molecule.</title>
        <authorList>
            <person name="Jeske O."/>
            <person name="Boedeker C."/>
            <person name="Wiegand S."/>
            <person name="Breitling P."/>
            <person name="Kallscheuer N."/>
            <person name="Jogler M."/>
            <person name="Rohde M."/>
            <person name="Petersen J."/>
            <person name="Medema M.H."/>
            <person name="Surup F."/>
            <person name="Jogler C."/>
        </authorList>
    </citation>
    <scope>NUCLEOTIDE SEQUENCE [LARGE SCALE GENOMIC DNA]</scope>
    <source>
        <strain evidence="10 11">Mal15</strain>
    </source>
</reference>
<evidence type="ECO:0000259" key="8">
    <source>
        <dbReference type="PROSITE" id="PS51112"/>
    </source>
</evidence>
<keyword evidence="4" id="KW-0479">Metal-binding</keyword>
<feature type="compositionally biased region" description="Low complexity" evidence="7">
    <location>
        <begin position="363"/>
        <end position="392"/>
    </location>
</feature>
<dbReference type="PROSITE" id="PS51918">
    <property type="entry name" value="RADICAL_SAM"/>
    <property type="match status" value="1"/>
</dbReference>
<dbReference type="KEGG" id="smam:Mal15_06910"/>
<dbReference type="EMBL" id="CP036264">
    <property type="protein sequence ID" value="QEF96663.1"/>
    <property type="molecule type" value="Genomic_DNA"/>
</dbReference>
<dbReference type="Pfam" id="PF04055">
    <property type="entry name" value="Radical_SAM"/>
    <property type="match status" value="1"/>
</dbReference>
<dbReference type="SUPFAM" id="SSF102114">
    <property type="entry name" value="Radical SAM enzymes"/>
    <property type="match status" value="1"/>
</dbReference>
<dbReference type="Gene3D" id="3.30.1490.150">
    <property type="entry name" value="Hypothetical protein ph0010, domain 2"/>
    <property type="match status" value="1"/>
</dbReference>
<feature type="compositionally biased region" description="Basic and acidic residues" evidence="7">
    <location>
        <begin position="411"/>
        <end position="420"/>
    </location>
</feature>
<dbReference type="InterPro" id="IPR023473">
    <property type="entry name" value="AMMECR1"/>
</dbReference>
<feature type="region of interest" description="Disordered" evidence="7">
    <location>
        <begin position="354"/>
        <end position="427"/>
    </location>
</feature>
<dbReference type="PANTHER" id="PTHR30352">
    <property type="entry name" value="PYRUVATE FORMATE-LYASE-ACTIVATING ENZYME"/>
    <property type="match status" value="1"/>
</dbReference>
<evidence type="ECO:0000256" key="1">
    <source>
        <dbReference type="ARBA" id="ARBA00001966"/>
    </source>
</evidence>
<dbReference type="GO" id="GO:0046872">
    <property type="term" value="F:metal ion binding"/>
    <property type="evidence" value="ECO:0007669"/>
    <property type="project" value="UniProtKB-KW"/>
</dbReference>
<dbReference type="InterPro" id="IPR036071">
    <property type="entry name" value="AMMECR1_dom_sf"/>
</dbReference>
<gene>
    <name evidence="10" type="ORF">Mal15_06910</name>
</gene>
<evidence type="ECO:0000256" key="3">
    <source>
        <dbReference type="ARBA" id="ARBA00022691"/>
    </source>
</evidence>
<dbReference type="PANTHER" id="PTHR30352:SF5">
    <property type="entry name" value="PYRUVATE FORMATE-LYASE 1-ACTIVATING ENZYME"/>
    <property type="match status" value="1"/>
</dbReference>
<dbReference type="CDD" id="cd07361">
    <property type="entry name" value="MEMO_like"/>
    <property type="match status" value="1"/>
</dbReference>
<dbReference type="NCBIfam" id="TIGR04336">
    <property type="entry name" value="AmmeMemoSam_B"/>
    <property type="match status" value="1"/>
</dbReference>
<evidence type="ECO:0000256" key="2">
    <source>
        <dbReference type="ARBA" id="ARBA00022485"/>
    </source>
</evidence>
<dbReference type="InterPro" id="IPR007197">
    <property type="entry name" value="rSAM"/>
</dbReference>
<keyword evidence="2" id="KW-0004">4Fe-4S</keyword>
<organism evidence="10 11">
    <name type="scientific">Stieleria maiorica</name>
    <dbReference type="NCBI Taxonomy" id="2795974"/>
    <lineage>
        <taxon>Bacteria</taxon>
        <taxon>Pseudomonadati</taxon>
        <taxon>Planctomycetota</taxon>
        <taxon>Planctomycetia</taxon>
        <taxon>Pirellulales</taxon>
        <taxon>Pirellulaceae</taxon>
        <taxon>Stieleria</taxon>
    </lineage>
</organism>
<name>A0A5B9M7M5_9BACT</name>
<evidence type="ECO:0000313" key="11">
    <source>
        <dbReference type="Proteomes" id="UP000321353"/>
    </source>
</evidence>
<sequence>MITQTHWYTETDDGRILCQLCPRACRMKDGDRGFCFVRKNVGGRMVLDTYGKSTGFCIDPIEKKPLNHFLPGTPVLSFGTAGCNLGCKFCQNWDISKSREVARLSDRAMPDEIAVAAQRSGCRSVAFTYNDPVIWAEYAIDTAQACRDLGIKAVAVTAGYITPHARGDFFAAMDAANIDLKAFSEDFYYKVTSSHLQPVLDTIEYVCNETDCWVELTNLIVPRENDSADEIRQMCTWVMDHVGPNVPIHFTAFHPDFRMTDRNGTDSATLVMAYEIAKRCGLNYVYVGNVHDVARQSTYCHGCGTVLIERDWHQLGHYTLSGNRCSKCGETIPGVFEKVPGDWGGRRQRVRIEPLERPERPEQQQAEQQQAEQQQAEQQQAEQQQAEQQQAEQPPPTVQPTRAPSDAAGSGRDEIKRQPTVEESAVTMTDLNDLTKLTEDQKQTILKAASAMVQAAVGGLDLSTTIDSLGELAELPIDGVFVTVKRGETLRGCCGRQGGAMKLGEAMADSAARTARDPRMAPLSMSELPYLDLSVSLLGPLRPIGVQGDQREQAVEVGRHGLRIEFGHNSGLLLPQVATEQGWNARQFLDAVCRKAGLPAGVWLRDDAQVMLFDGVHFGCKFETDPSLLRHEKDLLSKHELSLCRDWVRSNLIALQIGATPMYYAMGVSDLEVLGLILSVRHPTHGSHQWLQLSIKDTRPMQTSLYQMTEHASLWFDERVFSANECEVELAVLSDCVHHGPVGDADMRGTDGGTRAMVLTDGRRWAIQYDRGREPQALIDAARAMEAFRGEEQLYSMHCDCSCDSISVSLGPRADAEFTVRKPAVAGAFYAAEDAGREAEVDGLLDGLPPCEQRKAFAVMVPHAGLRYSGWVAAEIWRRIEVPDRVLIIGPKHTADGVDWAVAPHHHWQLSASVQIAGDEELARELAEQIPGMELDSRAHAREHGIEVQLPLMNRLCPDARLAAIAMHGGDLQAVEAAASALADWIREQDEPPLLVISSDMNHFAEDGENRRRDRLALDALATGDGAELLRVCGQENISMCGQIPAAIVLMVMRKLGKTAKAEEIAYATSADYGGGKDRVVGYAGVIWQDA</sequence>
<dbReference type="CDD" id="cd01335">
    <property type="entry name" value="Radical_SAM"/>
    <property type="match status" value="1"/>
</dbReference>
<dbReference type="GO" id="GO:0003824">
    <property type="term" value="F:catalytic activity"/>
    <property type="evidence" value="ECO:0007669"/>
    <property type="project" value="InterPro"/>
</dbReference>
<keyword evidence="6" id="KW-0411">Iron-sulfur</keyword>
<dbReference type="InterPro" id="IPR002737">
    <property type="entry name" value="MEMO1_fam"/>
</dbReference>
<dbReference type="NCBIfam" id="TIGR00296">
    <property type="entry name" value="TIGR00296 family protein"/>
    <property type="match status" value="1"/>
</dbReference>
<dbReference type="Gene3D" id="3.20.20.70">
    <property type="entry name" value="Aldolase class I"/>
    <property type="match status" value="1"/>
</dbReference>
<comment type="cofactor">
    <cofactor evidence="1">
        <name>[4Fe-4S] cluster</name>
        <dbReference type="ChEBI" id="CHEBI:49883"/>
    </cofactor>
</comment>
<dbReference type="InterPro" id="IPR027596">
    <property type="entry name" value="AmmeMemoSam_rS"/>
</dbReference>
<dbReference type="Proteomes" id="UP000321353">
    <property type="component" value="Chromosome"/>
</dbReference>
<evidence type="ECO:0000256" key="7">
    <source>
        <dbReference type="SAM" id="MobiDB-lite"/>
    </source>
</evidence>
<dbReference type="InterPro" id="IPR034457">
    <property type="entry name" value="Organic_radical-activating"/>
</dbReference>
<dbReference type="Pfam" id="PF01871">
    <property type="entry name" value="AMMECR1"/>
    <property type="match status" value="1"/>
</dbReference>
<dbReference type="InterPro" id="IPR002733">
    <property type="entry name" value="AMMECR1_domain"/>
</dbReference>
<dbReference type="RefSeq" id="WP_147866453.1">
    <property type="nucleotide sequence ID" value="NZ_CP036264.1"/>
</dbReference>
<dbReference type="NCBIfam" id="TIGR04335">
    <property type="entry name" value="AmmeMemoSam_A"/>
    <property type="match status" value="1"/>
</dbReference>
<dbReference type="SFLD" id="SFLDS00029">
    <property type="entry name" value="Radical_SAM"/>
    <property type="match status" value="1"/>
</dbReference>
<dbReference type="Gene3D" id="3.40.830.10">
    <property type="entry name" value="LigB-like"/>
    <property type="match status" value="1"/>
</dbReference>
<dbReference type="InterPro" id="IPR027485">
    <property type="entry name" value="AMMECR1_N"/>
</dbReference>
<protein>
    <submittedName>
        <fullName evidence="10">Uncharacterized protein</fullName>
    </submittedName>
</protein>
<dbReference type="SUPFAM" id="SSF143447">
    <property type="entry name" value="AMMECR1-like"/>
    <property type="match status" value="1"/>
</dbReference>
<evidence type="ECO:0000256" key="6">
    <source>
        <dbReference type="ARBA" id="ARBA00023014"/>
    </source>
</evidence>
<keyword evidence="3" id="KW-0949">S-adenosyl-L-methionine</keyword>
<dbReference type="SFLD" id="SFLDG01101">
    <property type="entry name" value="Uncharacterised_Radical_SAM_Su"/>
    <property type="match status" value="1"/>
</dbReference>
<evidence type="ECO:0000256" key="4">
    <source>
        <dbReference type="ARBA" id="ARBA00022723"/>
    </source>
</evidence>
<dbReference type="SUPFAM" id="SSF53213">
    <property type="entry name" value="LigB-like"/>
    <property type="match status" value="1"/>
</dbReference>
<feature type="domain" description="AMMECR1" evidence="8">
    <location>
        <begin position="438"/>
        <end position="629"/>
    </location>
</feature>
<evidence type="ECO:0000313" key="10">
    <source>
        <dbReference type="EMBL" id="QEF96663.1"/>
    </source>
</evidence>
<dbReference type="Pfam" id="PF01875">
    <property type="entry name" value="Memo"/>
    <property type="match status" value="1"/>
</dbReference>
<dbReference type="InterPro" id="IPR013785">
    <property type="entry name" value="Aldolase_TIM"/>
</dbReference>
<dbReference type="InterPro" id="IPR058240">
    <property type="entry name" value="rSAM_sf"/>
</dbReference>
<proteinExistence type="predicted"/>
<evidence type="ECO:0000256" key="5">
    <source>
        <dbReference type="ARBA" id="ARBA00023004"/>
    </source>
</evidence>
<dbReference type="InterPro" id="IPR027623">
    <property type="entry name" value="AmmeMemoSam_A"/>
</dbReference>
<keyword evidence="11" id="KW-1185">Reference proteome</keyword>
<evidence type="ECO:0000259" key="9">
    <source>
        <dbReference type="PROSITE" id="PS51918"/>
    </source>
</evidence>
<dbReference type="Gene3D" id="3.30.700.20">
    <property type="entry name" value="Hypothetical protein ph0010, domain 1"/>
    <property type="match status" value="1"/>
</dbReference>